<feature type="compositionally biased region" description="Polar residues" evidence="1">
    <location>
        <begin position="134"/>
        <end position="151"/>
    </location>
</feature>
<dbReference type="WBParaSite" id="Csp11.Scaffold629.g8659.t1">
    <property type="protein sequence ID" value="Csp11.Scaffold629.g8659.t1"/>
    <property type="gene ID" value="Csp11.Scaffold629.g8659"/>
</dbReference>
<accession>A0A1I7UF11</accession>
<proteinExistence type="predicted"/>
<name>A0A1I7UF11_9PELO</name>
<evidence type="ECO:0000313" key="3">
    <source>
        <dbReference type="WBParaSite" id="Csp11.Scaffold629.g8659.t1"/>
    </source>
</evidence>
<feature type="compositionally biased region" description="Polar residues" evidence="1">
    <location>
        <begin position="116"/>
        <end position="127"/>
    </location>
</feature>
<sequence>MSPPTFTKSNGCRGSVKTPVQPNCLVDEKNKKFAPKKALPLALNSKKPFMEARRHQDAGVILAALEFSSDEETHEKQSSRRSTTRNINRSSKRLADPDWHKDRTPLKRSSRKDYSDSGSTEIVQEQTLHLPKSGINQPSTFGKGTGDSVTTAYAKEKPTTSRKKSAGKSADYVSHKD</sequence>
<feature type="region of interest" description="Disordered" evidence="1">
    <location>
        <begin position="1"/>
        <end position="23"/>
    </location>
</feature>
<organism evidence="2 3">
    <name type="scientific">Caenorhabditis tropicalis</name>
    <dbReference type="NCBI Taxonomy" id="1561998"/>
    <lineage>
        <taxon>Eukaryota</taxon>
        <taxon>Metazoa</taxon>
        <taxon>Ecdysozoa</taxon>
        <taxon>Nematoda</taxon>
        <taxon>Chromadorea</taxon>
        <taxon>Rhabditida</taxon>
        <taxon>Rhabditina</taxon>
        <taxon>Rhabditomorpha</taxon>
        <taxon>Rhabditoidea</taxon>
        <taxon>Rhabditidae</taxon>
        <taxon>Peloderinae</taxon>
        <taxon>Caenorhabditis</taxon>
    </lineage>
</organism>
<evidence type="ECO:0000256" key="1">
    <source>
        <dbReference type="SAM" id="MobiDB-lite"/>
    </source>
</evidence>
<evidence type="ECO:0000313" key="2">
    <source>
        <dbReference type="Proteomes" id="UP000095282"/>
    </source>
</evidence>
<feature type="compositionally biased region" description="Basic and acidic residues" evidence="1">
    <location>
        <begin position="93"/>
        <end position="115"/>
    </location>
</feature>
<reference evidence="3" key="1">
    <citation type="submission" date="2016-11" db="UniProtKB">
        <authorList>
            <consortium name="WormBaseParasite"/>
        </authorList>
    </citation>
    <scope>IDENTIFICATION</scope>
</reference>
<feature type="region of interest" description="Disordered" evidence="1">
    <location>
        <begin position="68"/>
        <end position="177"/>
    </location>
</feature>
<dbReference type="AlphaFoldDB" id="A0A1I7UF11"/>
<dbReference type="Proteomes" id="UP000095282">
    <property type="component" value="Unplaced"/>
</dbReference>
<protein>
    <submittedName>
        <fullName evidence="3">Shugoshin_C domain-containing protein</fullName>
    </submittedName>
</protein>
<keyword evidence="2" id="KW-1185">Reference proteome</keyword>
<feature type="compositionally biased region" description="Polar residues" evidence="1">
    <location>
        <begin position="1"/>
        <end position="12"/>
    </location>
</feature>
<feature type="compositionally biased region" description="Low complexity" evidence="1">
    <location>
        <begin position="80"/>
        <end position="89"/>
    </location>
</feature>